<evidence type="ECO:0000313" key="5">
    <source>
        <dbReference type="EMBL" id="ETO91629.1"/>
    </source>
</evidence>
<dbReference type="PANTHER" id="PTHR11545">
    <property type="entry name" value="RIBOSOMAL PROTEIN L13"/>
    <property type="match status" value="1"/>
</dbReference>
<dbReference type="GO" id="GO:0003729">
    <property type="term" value="F:mRNA binding"/>
    <property type="evidence" value="ECO:0007669"/>
    <property type="project" value="TreeGrafter"/>
</dbReference>
<keyword evidence="3 4" id="KW-0687">Ribonucleoprotein</keyword>
<dbReference type="EMBL" id="AXCJ01000001">
    <property type="protein sequence ID" value="ETO91629.1"/>
    <property type="molecule type" value="Genomic_DNA"/>
</dbReference>
<evidence type="ECO:0000256" key="2">
    <source>
        <dbReference type="ARBA" id="ARBA00022980"/>
    </source>
</evidence>
<dbReference type="AlphaFoldDB" id="W2V062"/>
<accession>W2V062</accession>
<dbReference type="Gene3D" id="3.90.1180.10">
    <property type="entry name" value="Ribosomal protein L13"/>
    <property type="match status" value="1"/>
</dbReference>
<dbReference type="GO" id="GO:0006412">
    <property type="term" value="P:translation"/>
    <property type="evidence" value="ECO:0007669"/>
    <property type="project" value="UniProtKB-UniRule"/>
</dbReference>
<sequence>MIILPVIVYNVLDEVIFDWYMRSYFFKEKDFERQWYIVDAKDLVLGRLASIIALRLKGKRKPYYTDSADCGDKIIVVNCDKICLTGKKMTDKKYYRHTSYPGAIKTSTPENILSGPNPTSLLRNAVKRMLSSGPLRNKIMKNLYLYVTPEHMHASQKPIPLDIASLNRKNSRL</sequence>
<keyword evidence="2 4" id="KW-0689">Ribosomal protein</keyword>
<dbReference type="STRING" id="1401685.P857_799"/>
<dbReference type="PANTHER" id="PTHR11545:SF2">
    <property type="entry name" value="LARGE RIBOSOMAL SUBUNIT PROTEIN UL13M"/>
    <property type="match status" value="1"/>
</dbReference>
<comment type="subunit">
    <text evidence="4">Part of the 50S ribosomal subunit.</text>
</comment>
<name>W2V062_9RICK</name>
<comment type="function">
    <text evidence="4">This protein is one of the early assembly proteins of the 50S ribosomal subunit, although it is not seen to bind rRNA by itself. It is important during the early stages of 50S assembly.</text>
</comment>
<dbReference type="HAMAP" id="MF_01366">
    <property type="entry name" value="Ribosomal_uL13"/>
    <property type="match status" value="1"/>
</dbReference>
<evidence type="ECO:0000256" key="3">
    <source>
        <dbReference type="ARBA" id="ARBA00023274"/>
    </source>
</evidence>
<dbReference type="Proteomes" id="UP000018951">
    <property type="component" value="Unassembled WGS sequence"/>
</dbReference>
<dbReference type="InterPro" id="IPR005823">
    <property type="entry name" value="Ribosomal_uL13_bac-type"/>
</dbReference>
<dbReference type="CDD" id="cd00392">
    <property type="entry name" value="Ribosomal_L13"/>
    <property type="match status" value="1"/>
</dbReference>
<gene>
    <name evidence="4 5" type="primary">rplM</name>
    <name evidence="5" type="ORF">P857_799</name>
</gene>
<protein>
    <recommendedName>
        <fullName evidence="4">Large ribosomal subunit protein uL13</fullName>
    </recommendedName>
</protein>
<reference evidence="5 6" key="1">
    <citation type="journal article" date="2013" name="PLoS ONE">
        <title>Bacterial endosymbiosis in a chordate host: long-term co-evolution and conservation of secondary metabolism.</title>
        <authorList>
            <person name="Kwan J.C."/>
            <person name="Schmidt E.W."/>
        </authorList>
    </citation>
    <scope>NUCLEOTIDE SEQUENCE [LARGE SCALE GENOMIC DNA]</scope>
    <source>
        <strain evidence="6">L6</strain>
    </source>
</reference>
<comment type="similarity">
    <text evidence="1 4">Belongs to the universal ribosomal protein uL13 family.</text>
</comment>
<dbReference type="InterPro" id="IPR036899">
    <property type="entry name" value="Ribosomal_uL13_sf"/>
</dbReference>
<keyword evidence="6" id="KW-1185">Reference proteome</keyword>
<dbReference type="SUPFAM" id="SSF52161">
    <property type="entry name" value="Ribosomal protein L13"/>
    <property type="match status" value="1"/>
</dbReference>
<comment type="caution">
    <text evidence="5">The sequence shown here is derived from an EMBL/GenBank/DDBJ whole genome shotgun (WGS) entry which is preliminary data.</text>
</comment>
<organism evidence="5 6">
    <name type="scientific">Candidatus Xenolissoclinum pacificiensis L6</name>
    <dbReference type="NCBI Taxonomy" id="1401685"/>
    <lineage>
        <taxon>Bacteria</taxon>
        <taxon>Pseudomonadati</taxon>
        <taxon>Pseudomonadota</taxon>
        <taxon>Alphaproteobacteria</taxon>
        <taxon>Rickettsiales</taxon>
        <taxon>Anaplasmataceae</taxon>
        <taxon>Candidatus Xenolissoclinum</taxon>
    </lineage>
</organism>
<dbReference type="PATRIC" id="fig|1401685.3.peg.30"/>
<dbReference type="NCBIfam" id="TIGR01066">
    <property type="entry name" value="rplM_bact"/>
    <property type="match status" value="1"/>
</dbReference>
<dbReference type="GO" id="GO:0022625">
    <property type="term" value="C:cytosolic large ribosomal subunit"/>
    <property type="evidence" value="ECO:0007669"/>
    <property type="project" value="TreeGrafter"/>
</dbReference>
<dbReference type="Pfam" id="PF00572">
    <property type="entry name" value="Ribosomal_L13"/>
    <property type="match status" value="1"/>
</dbReference>
<dbReference type="GO" id="GO:0017148">
    <property type="term" value="P:negative regulation of translation"/>
    <property type="evidence" value="ECO:0007669"/>
    <property type="project" value="TreeGrafter"/>
</dbReference>
<evidence type="ECO:0000313" key="6">
    <source>
        <dbReference type="Proteomes" id="UP000018951"/>
    </source>
</evidence>
<proteinExistence type="inferred from homology"/>
<evidence type="ECO:0000256" key="1">
    <source>
        <dbReference type="ARBA" id="ARBA00006227"/>
    </source>
</evidence>
<dbReference type="GO" id="GO:0003735">
    <property type="term" value="F:structural constituent of ribosome"/>
    <property type="evidence" value="ECO:0007669"/>
    <property type="project" value="InterPro"/>
</dbReference>
<dbReference type="InterPro" id="IPR005822">
    <property type="entry name" value="Ribosomal_uL13"/>
</dbReference>
<evidence type="ECO:0000256" key="4">
    <source>
        <dbReference type="HAMAP-Rule" id="MF_01366"/>
    </source>
</evidence>